<dbReference type="Gene3D" id="3.90.226.10">
    <property type="entry name" value="2-enoyl-CoA Hydratase, Chain A, domain 1"/>
    <property type="match status" value="1"/>
</dbReference>
<accession>A0ABN2WL47</accession>
<dbReference type="SUPFAM" id="SSF52096">
    <property type="entry name" value="ClpP/crotonase"/>
    <property type="match status" value="1"/>
</dbReference>
<dbReference type="PANTHER" id="PTHR11941">
    <property type="entry name" value="ENOYL-COA HYDRATASE-RELATED"/>
    <property type="match status" value="1"/>
</dbReference>
<sequence length="263" mass="28393">MPLVSTERFEAERYATVTLDRPEKLNAFNDELLDDLFSALDALAKDDAVSSVIIRGSGGNFSAGYDVVSGYASASAYADWRNLQEKIDLWERIWKYPKPLIAAVEGHCLGGATMLVACCDLVVVSETANIGWPSIPLGGGLLSTVSLWHIGMRKAKELSYIAGNGMTGVEATQLGWANQAVPAEETTEAAATLARRVGRTPLDLLYLKKNALNRVFDRQGFTEALRAGAEWDSISHTAESIDAVKAQMAELGLKGAIRHFSGD</sequence>
<dbReference type="Pfam" id="PF00378">
    <property type="entry name" value="ECH_1"/>
    <property type="match status" value="1"/>
</dbReference>
<reference evidence="1 2" key="1">
    <citation type="journal article" date="2019" name="Int. J. Syst. Evol. Microbiol.">
        <title>The Global Catalogue of Microorganisms (GCM) 10K type strain sequencing project: providing services to taxonomists for standard genome sequencing and annotation.</title>
        <authorList>
            <consortium name="The Broad Institute Genomics Platform"/>
            <consortium name="The Broad Institute Genome Sequencing Center for Infectious Disease"/>
            <person name="Wu L."/>
            <person name="Ma J."/>
        </authorList>
    </citation>
    <scope>NUCLEOTIDE SEQUENCE [LARGE SCALE GENOMIC DNA]</scope>
    <source>
        <strain evidence="1 2">JCM 15900</strain>
    </source>
</reference>
<gene>
    <name evidence="1" type="ORF">GCM10009823_11410</name>
</gene>
<dbReference type="InterPro" id="IPR001753">
    <property type="entry name" value="Enoyl-CoA_hydra/iso"/>
</dbReference>
<organism evidence="1 2">
    <name type="scientific">Brevibacterium salitolerans</name>
    <dbReference type="NCBI Taxonomy" id="1403566"/>
    <lineage>
        <taxon>Bacteria</taxon>
        <taxon>Bacillati</taxon>
        <taxon>Actinomycetota</taxon>
        <taxon>Actinomycetes</taxon>
        <taxon>Micrococcales</taxon>
        <taxon>Brevibacteriaceae</taxon>
        <taxon>Brevibacterium</taxon>
    </lineage>
</organism>
<evidence type="ECO:0000313" key="1">
    <source>
        <dbReference type="EMBL" id="GAA2093236.1"/>
    </source>
</evidence>
<comment type="caution">
    <text evidence="1">The sequence shown here is derived from an EMBL/GenBank/DDBJ whole genome shotgun (WGS) entry which is preliminary data.</text>
</comment>
<dbReference type="Proteomes" id="UP001500984">
    <property type="component" value="Unassembled WGS sequence"/>
</dbReference>
<proteinExistence type="predicted"/>
<evidence type="ECO:0000313" key="2">
    <source>
        <dbReference type="Proteomes" id="UP001500984"/>
    </source>
</evidence>
<dbReference type="PANTHER" id="PTHR11941:SF124">
    <property type="entry name" value="ENOYL-COA HYDRATASE ECHA13-RELATED"/>
    <property type="match status" value="1"/>
</dbReference>
<protein>
    <submittedName>
        <fullName evidence="1">Enoyl-CoA hydratase</fullName>
    </submittedName>
</protein>
<keyword evidence="2" id="KW-1185">Reference proteome</keyword>
<dbReference type="EMBL" id="BAAAPZ010000004">
    <property type="protein sequence ID" value="GAA2093236.1"/>
    <property type="molecule type" value="Genomic_DNA"/>
</dbReference>
<dbReference type="CDD" id="cd06558">
    <property type="entry name" value="crotonase-like"/>
    <property type="match status" value="1"/>
</dbReference>
<name>A0ABN2WL47_9MICO</name>
<dbReference type="InterPro" id="IPR029045">
    <property type="entry name" value="ClpP/crotonase-like_dom_sf"/>
</dbReference>
<dbReference type="RefSeq" id="WP_344336087.1">
    <property type="nucleotide sequence ID" value="NZ_BAAAPZ010000004.1"/>
</dbReference>